<accession>A0ABZ3C437</accession>
<sequence length="558" mass="58148">MSTVHPSALAEPDLAPGDPARADGVSSPDDAEREQTPQERSERLAFRRGVSLLVLTLLVPGSAQVIAGGKGLGRFAMRLWLGVLGVLGLFALLFALHRNAAIAVYAHPFTQWLGSSVVLVLGIGWALLLLDAWRLSRPGLMGRPRTYWMAALAGVLALGLAAGATQVSALGRSQATLFGSVFAGGGFTAPTDGRINVLLIGADAEPDRPGIRTDTMMVASVSATTGRTVLFSLPRNLQWAPFPAGSPLRELYPKGYWCEDQSCLLNAVYNLAEQHPDLYPGAERPGLVALREVVSEILGLRINYHAMIDMTGFEQLIDAMGGVTLDIAKAVPIGGGSAPVEGYIQPGENVRLGGFEALWFARSRHGASDYERMARQKCIVNAVAKQATPTTLITRFNELAAAGASVLTTDVPTSEIGRLVELADAGRRLPIASVSFAPPLIEPVKPDFAVITDTVDEQIRASVAADEDAARAAAQAAAAEQAGDEQADTAQAGAAPAQAAPAEGAPAQAAPTEAAPQGEPAAATEPTEVVVADAGPSGTGGFSEERQTDDLTAICSVD</sequence>
<evidence type="ECO:0000259" key="4">
    <source>
        <dbReference type="Pfam" id="PF03816"/>
    </source>
</evidence>
<keyword evidence="3" id="KW-0812">Transmembrane</keyword>
<dbReference type="Gene3D" id="3.40.630.190">
    <property type="entry name" value="LCP protein"/>
    <property type="match status" value="1"/>
</dbReference>
<feature type="transmembrane region" description="Helical" evidence="3">
    <location>
        <begin position="79"/>
        <end position="97"/>
    </location>
</feature>
<dbReference type="PANTHER" id="PTHR33392:SF6">
    <property type="entry name" value="POLYISOPRENYL-TEICHOIC ACID--PEPTIDOGLYCAN TEICHOIC ACID TRANSFERASE TAGU"/>
    <property type="match status" value="1"/>
</dbReference>
<evidence type="ECO:0000256" key="1">
    <source>
        <dbReference type="ARBA" id="ARBA00006068"/>
    </source>
</evidence>
<dbReference type="EMBL" id="CP115965">
    <property type="protein sequence ID" value="WZW97553.1"/>
    <property type="molecule type" value="Genomic_DNA"/>
</dbReference>
<proteinExistence type="inferred from homology"/>
<dbReference type="RefSeq" id="WP_342371916.1">
    <property type="nucleotide sequence ID" value="NZ_CP115965.1"/>
</dbReference>
<protein>
    <submittedName>
        <fullName evidence="5">LCP family protein</fullName>
    </submittedName>
</protein>
<feature type="transmembrane region" description="Helical" evidence="3">
    <location>
        <begin position="49"/>
        <end position="67"/>
    </location>
</feature>
<feature type="domain" description="Cell envelope-related transcriptional attenuator" evidence="4">
    <location>
        <begin position="212"/>
        <end position="387"/>
    </location>
</feature>
<feature type="transmembrane region" description="Helical" evidence="3">
    <location>
        <begin position="109"/>
        <end position="133"/>
    </location>
</feature>
<feature type="compositionally biased region" description="Low complexity" evidence="2">
    <location>
        <begin position="488"/>
        <end position="534"/>
    </location>
</feature>
<dbReference type="InterPro" id="IPR004474">
    <property type="entry name" value="LytR_CpsA_psr"/>
</dbReference>
<organism evidence="5 6">
    <name type="scientific">Propioniciclava soli</name>
    <dbReference type="NCBI Taxonomy" id="2775081"/>
    <lineage>
        <taxon>Bacteria</taxon>
        <taxon>Bacillati</taxon>
        <taxon>Actinomycetota</taxon>
        <taxon>Actinomycetes</taxon>
        <taxon>Propionibacteriales</taxon>
        <taxon>Propionibacteriaceae</taxon>
        <taxon>Propioniciclava</taxon>
    </lineage>
</organism>
<comment type="similarity">
    <text evidence="1">Belongs to the LytR/CpsA/Psr (LCP) family.</text>
</comment>
<evidence type="ECO:0000256" key="2">
    <source>
        <dbReference type="SAM" id="MobiDB-lite"/>
    </source>
</evidence>
<name>A0ABZ3C437_9ACTN</name>
<dbReference type="PANTHER" id="PTHR33392">
    <property type="entry name" value="POLYISOPRENYL-TEICHOIC ACID--PEPTIDOGLYCAN TEICHOIC ACID TRANSFERASE TAGU"/>
    <property type="match status" value="1"/>
</dbReference>
<feature type="transmembrane region" description="Helical" evidence="3">
    <location>
        <begin position="145"/>
        <end position="164"/>
    </location>
</feature>
<dbReference type="NCBIfam" id="TIGR00350">
    <property type="entry name" value="lytR_cpsA_psr"/>
    <property type="match status" value="1"/>
</dbReference>
<feature type="region of interest" description="Disordered" evidence="2">
    <location>
        <begin position="1"/>
        <end position="41"/>
    </location>
</feature>
<evidence type="ECO:0000313" key="6">
    <source>
        <dbReference type="Proteomes" id="UP001434337"/>
    </source>
</evidence>
<dbReference type="InterPro" id="IPR050922">
    <property type="entry name" value="LytR/CpsA/Psr_CW_biosynth"/>
</dbReference>
<dbReference type="Proteomes" id="UP001434337">
    <property type="component" value="Chromosome"/>
</dbReference>
<keyword evidence="6" id="KW-1185">Reference proteome</keyword>
<reference evidence="5 6" key="1">
    <citation type="journal article" date="2023" name="Environ Microbiome">
        <title>A coral-associated actinobacterium mitigates coral bleaching under heat stress.</title>
        <authorList>
            <person name="Li J."/>
            <person name="Zou Y."/>
            <person name="Li Q."/>
            <person name="Zhang J."/>
            <person name="Bourne D.G."/>
            <person name="Lyu Y."/>
            <person name="Liu C."/>
            <person name="Zhang S."/>
        </authorList>
    </citation>
    <scope>NUCLEOTIDE SEQUENCE [LARGE SCALE GENOMIC DNA]</scope>
    <source>
        <strain evidence="5 6">SCSIO 13291</strain>
    </source>
</reference>
<keyword evidence="3" id="KW-1133">Transmembrane helix</keyword>
<feature type="region of interest" description="Disordered" evidence="2">
    <location>
        <begin position="475"/>
        <end position="558"/>
    </location>
</feature>
<dbReference type="Pfam" id="PF03816">
    <property type="entry name" value="LytR_cpsA_psr"/>
    <property type="match status" value="1"/>
</dbReference>
<evidence type="ECO:0000256" key="3">
    <source>
        <dbReference type="SAM" id="Phobius"/>
    </source>
</evidence>
<gene>
    <name evidence="5" type="ORF">PCC79_11645</name>
</gene>
<evidence type="ECO:0000313" key="5">
    <source>
        <dbReference type="EMBL" id="WZW97553.1"/>
    </source>
</evidence>
<keyword evidence="3" id="KW-0472">Membrane</keyword>